<dbReference type="PaxDb" id="35128-Thaps24939"/>
<dbReference type="GO" id="GO:0022841">
    <property type="term" value="F:potassium ion leak channel activity"/>
    <property type="evidence" value="ECO:0000318"/>
    <property type="project" value="GO_Central"/>
</dbReference>
<feature type="domain" description="Potassium channel" evidence="10">
    <location>
        <begin position="281"/>
        <end position="347"/>
    </location>
</feature>
<dbReference type="HOGENOM" id="CLU_265608_0_0_1"/>
<keyword evidence="3 9" id="KW-0812">Transmembrane</keyword>
<feature type="transmembrane region" description="Helical" evidence="9">
    <location>
        <begin position="335"/>
        <end position="357"/>
    </location>
</feature>
<feature type="transmembrane region" description="Helical" evidence="9">
    <location>
        <begin position="470"/>
        <end position="489"/>
    </location>
</feature>
<feature type="region of interest" description="Disordered" evidence="8">
    <location>
        <begin position="1"/>
        <end position="111"/>
    </location>
</feature>
<feature type="transmembrane region" description="Helical" evidence="9">
    <location>
        <begin position="262"/>
        <end position="283"/>
    </location>
</feature>
<keyword evidence="6 9" id="KW-0472">Membrane</keyword>
<feature type="region of interest" description="Disordered" evidence="8">
    <location>
        <begin position="1230"/>
        <end position="1253"/>
    </location>
</feature>
<dbReference type="PANTHER" id="PTHR11003:SF291">
    <property type="entry name" value="IP11374P"/>
    <property type="match status" value="1"/>
</dbReference>
<evidence type="ECO:0000313" key="11">
    <source>
        <dbReference type="EMBL" id="EED88838.1"/>
    </source>
</evidence>
<reference evidence="11 12" key="2">
    <citation type="journal article" date="2008" name="Nature">
        <title>The Phaeodactylum genome reveals the evolutionary history of diatom genomes.</title>
        <authorList>
            <person name="Bowler C."/>
            <person name="Allen A.E."/>
            <person name="Badger J.H."/>
            <person name="Grimwood J."/>
            <person name="Jabbari K."/>
            <person name="Kuo A."/>
            <person name="Maheswari U."/>
            <person name="Martens C."/>
            <person name="Maumus F."/>
            <person name="Otillar R.P."/>
            <person name="Rayko E."/>
            <person name="Salamov A."/>
            <person name="Vandepoele K."/>
            <person name="Beszteri B."/>
            <person name="Gruber A."/>
            <person name="Heijde M."/>
            <person name="Katinka M."/>
            <person name="Mock T."/>
            <person name="Valentin K."/>
            <person name="Verret F."/>
            <person name="Berges J.A."/>
            <person name="Brownlee C."/>
            <person name="Cadoret J.P."/>
            <person name="Chiovitti A."/>
            <person name="Choi C.J."/>
            <person name="Coesel S."/>
            <person name="De Martino A."/>
            <person name="Detter J.C."/>
            <person name="Durkin C."/>
            <person name="Falciatore A."/>
            <person name="Fournet J."/>
            <person name="Haruta M."/>
            <person name="Huysman M.J."/>
            <person name="Jenkins B.D."/>
            <person name="Jiroutova K."/>
            <person name="Jorgensen R.E."/>
            <person name="Joubert Y."/>
            <person name="Kaplan A."/>
            <person name="Kroger N."/>
            <person name="Kroth P.G."/>
            <person name="La Roche J."/>
            <person name="Lindquist E."/>
            <person name="Lommer M."/>
            <person name="Martin-Jezequel V."/>
            <person name="Lopez P.J."/>
            <person name="Lucas S."/>
            <person name="Mangogna M."/>
            <person name="McGinnis K."/>
            <person name="Medlin L.K."/>
            <person name="Montsant A."/>
            <person name="Oudot-Le Secq M.P."/>
            <person name="Napoli C."/>
            <person name="Obornik M."/>
            <person name="Parker M.S."/>
            <person name="Petit J.L."/>
            <person name="Porcel B.M."/>
            <person name="Poulsen N."/>
            <person name="Robison M."/>
            <person name="Rychlewski L."/>
            <person name="Rynearson T.A."/>
            <person name="Schmutz J."/>
            <person name="Shapiro H."/>
            <person name="Siaut M."/>
            <person name="Stanley M."/>
            <person name="Sussman M.R."/>
            <person name="Taylor A.R."/>
            <person name="Vardi A."/>
            <person name="von Dassow P."/>
            <person name="Vyverman W."/>
            <person name="Willis A."/>
            <person name="Wyrwicz L.S."/>
            <person name="Rokhsar D.S."/>
            <person name="Weissenbach J."/>
            <person name="Armbrust E.V."/>
            <person name="Green B.R."/>
            <person name="Van de Peer Y."/>
            <person name="Grigoriev I.V."/>
        </authorList>
    </citation>
    <scope>NUCLEOTIDE SEQUENCE [LARGE SCALE GENOMIC DNA]</scope>
    <source>
        <strain evidence="11 12">CCMP1335</strain>
    </source>
</reference>
<keyword evidence="7" id="KW-0407">Ion channel</keyword>
<sequence length="1253" mass="139938">MASNSPRHDVEPVAISSELNDGASTLTSSAAPSPSPPVDSDDGGGETGSNVDGDPLPTNSFVDDNTGSLRGSIMVSQGRMQSSTTHAQDDSNLPQSYYEPMTRKQSRTIPKSASYRSFLQQRTNNSISTADSAQDGGDNNSEHSVPQSESSEVSFTNHLQTRIEEWSSKTKGFFSKRAVDLIDQSGHAKARHRRRSSIDSTTQRAVDTDLNDVGADGAACPMKSPSDTTASLDEEEWFYYKDFSFYSLKVDSKYPWMRNAGVFSILTTLLFYIFSPILWCHILQDENICPSSESGRYNGWLTSLYFASATMSTVGYGDVTVLVGDDSDNTENWRIFIAVLFMILSLIASVIGLQAGLDSHFHPFRRRLDVFVTRVFEILKDANVIKGTYDKHEDVMSRMRWLKFTQLVEILLIFVALNLVGVFALRLSLLGETEDELGSKLSLSWMESLYWAVQTTTTIGYGDVETPDNFRWFMIIYLSISTYFVGNAIGKLGELNDKLESMRKMYLWEQQEASYEMLADFSGRGSENGDGEFVDVEPEIDQFEFTIASLVLMGKISSADVAPIIEKFKKLTGRNGSKITAADVSGPMKKKEELTDIAITEDSMSKEEPNIPQFPSKPSPSTPNALVVAKKVAQAFREEVLSSTVVQEKEAPTQEVEIVVDYSSFCLPNKTFAIAIDDSKIQRKLLSKYLDFAGIPQDHCTIVGDGRDEIMGFEDFVVNFMESQDDDVVNEDSSRHETISGSLCVESIRKRLPNKLEKRMFALVRSANDSSSDIAIYNARAHGFLPKAPVKRDKVVETLAPMWLKRFPPSEFGMSVAGGKTSNDATSIVPDDIACSPYEISQKLDDIEALFKKDVRVTDVHTIHDQMHELKGDILTLNGNISVTSIVGLINLILVAKTPEMILEKWKALHERVKDIVDSMQKNFCIPKNVFAIAIDDSKIQRKLMEKFFTNAGIPKDQQTILGDGRDEIVGFEDFAVKFIESHLNKDYIFMVVDENLDVENDGPSKHEAISGSLCVENIRRRLSPDAERRVLALVRSANDSTSDVSIYNKRAHGFLPKAPIRREKINETLAPLWMKRFPLSEFGSSGVFDTRDDASSVASDDIACSPRDIKTKLGDIDTLFEKNVHVDNWRKIHDVMHELKGDLLTLHSNASMISILGMINLMMQASNSPDSTLEKWKALRDRIMSLIESLQRGSSQRKIVLQSSLTRRIIRRSSVTRSFTKESSSFMNTFASTSPNNSNDFQTSEVMEETLK</sequence>
<dbReference type="Proteomes" id="UP000001449">
    <property type="component" value="Chromosome 14"/>
</dbReference>
<proteinExistence type="predicted"/>
<feature type="domain" description="Potassium channel" evidence="10">
    <location>
        <begin position="427"/>
        <end position="495"/>
    </location>
</feature>
<evidence type="ECO:0000256" key="3">
    <source>
        <dbReference type="ARBA" id="ARBA00022692"/>
    </source>
</evidence>
<dbReference type="AlphaFoldDB" id="B8CCU8"/>
<keyword evidence="2" id="KW-0813">Transport</keyword>
<feature type="compositionally biased region" description="Low complexity" evidence="8">
    <location>
        <begin position="22"/>
        <end position="32"/>
    </location>
</feature>
<evidence type="ECO:0000256" key="1">
    <source>
        <dbReference type="ARBA" id="ARBA00004141"/>
    </source>
</evidence>
<dbReference type="Pfam" id="PF07885">
    <property type="entry name" value="Ion_trans_2"/>
    <property type="match status" value="2"/>
</dbReference>
<organism evidence="11 12">
    <name type="scientific">Thalassiosira pseudonana</name>
    <name type="common">Marine diatom</name>
    <name type="synonym">Cyclotella nana</name>
    <dbReference type="NCBI Taxonomy" id="35128"/>
    <lineage>
        <taxon>Eukaryota</taxon>
        <taxon>Sar</taxon>
        <taxon>Stramenopiles</taxon>
        <taxon>Ochrophyta</taxon>
        <taxon>Bacillariophyta</taxon>
        <taxon>Coscinodiscophyceae</taxon>
        <taxon>Thalassiosirophycidae</taxon>
        <taxon>Thalassiosirales</taxon>
        <taxon>Thalassiosiraceae</taxon>
        <taxon>Thalassiosira</taxon>
    </lineage>
</organism>
<feature type="region of interest" description="Disordered" evidence="8">
    <location>
        <begin position="127"/>
        <end position="156"/>
    </location>
</feature>
<keyword evidence="12" id="KW-1185">Reference proteome</keyword>
<dbReference type="GO" id="GO:0005886">
    <property type="term" value="C:plasma membrane"/>
    <property type="evidence" value="ECO:0000318"/>
    <property type="project" value="GO_Central"/>
</dbReference>
<dbReference type="GO" id="GO:0015271">
    <property type="term" value="F:outward rectifier potassium channel activity"/>
    <property type="evidence" value="ECO:0000318"/>
    <property type="project" value="GO_Central"/>
</dbReference>
<dbReference type="GO" id="GO:0071805">
    <property type="term" value="P:potassium ion transmembrane transport"/>
    <property type="evidence" value="ECO:0000318"/>
    <property type="project" value="GO_Central"/>
</dbReference>
<dbReference type="EMBL" id="CM000649">
    <property type="protein sequence ID" value="EED88838.1"/>
    <property type="molecule type" value="Genomic_DNA"/>
</dbReference>
<feature type="compositionally biased region" description="Polar residues" evidence="8">
    <location>
        <begin position="57"/>
        <end position="95"/>
    </location>
</feature>
<dbReference type="KEGG" id="tps:THAPSDRAFT_24939"/>
<keyword evidence="4 9" id="KW-1133">Transmembrane helix</keyword>
<name>B8CCU8_THAPS</name>
<evidence type="ECO:0000256" key="8">
    <source>
        <dbReference type="SAM" id="MobiDB-lite"/>
    </source>
</evidence>
<reference evidence="11 12" key="1">
    <citation type="journal article" date="2004" name="Science">
        <title>The genome of the diatom Thalassiosira pseudonana: ecology, evolution, and metabolism.</title>
        <authorList>
            <person name="Armbrust E.V."/>
            <person name="Berges J.A."/>
            <person name="Bowler C."/>
            <person name="Green B.R."/>
            <person name="Martinez D."/>
            <person name="Putnam N.H."/>
            <person name="Zhou S."/>
            <person name="Allen A.E."/>
            <person name="Apt K.E."/>
            <person name="Bechner M."/>
            <person name="Brzezinski M.A."/>
            <person name="Chaal B.K."/>
            <person name="Chiovitti A."/>
            <person name="Davis A.K."/>
            <person name="Demarest M.S."/>
            <person name="Detter J.C."/>
            <person name="Glavina T."/>
            <person name="Goodstein D."/>
            <person name="Hadi M.Z."/>
            <person name="Hellsten U."/>
            <person name="Hildebrand M."/>
            <person name="Jenkins B.D."/>
            <person name="Jurka J."/>
            <person name="Kapitonov V.V."/>
            <person name="Kroger N."/>
            <person name="Lau W.W."/>
            <person name="Lane T.W."/>
            <person name="Larimer F.W."/>
            <person name="Lippmeier J.C."/>
            <person name="Lucas S."/>
            <person name="Medina M."/>
            <person name="Montsant A."/>
            <person name="Obornik M."/>
            <person name="Parker M.S."/>
            <person name="Palenik B."/>
            <person name="Pazour G.J."/>
            <person name="Richardson P.M."/>
            <person name="Rynearson T.A."/>
            <person name="Saito M.A."/>
            <person name="Schwartz D.C."/>
            <person name="Thamatrakoln K."/>
            <person name="Valentin K."/>
            <person name="Vardi A."/>
            <person name="Wilkerson F.P."/>
            <person name="Rokhsar D.S."/>
        </authorList>
    </citation>
    <scope>NUCLEOTIDE SEQUENCE [LARGE SCALE GENOMIC DNA]</scope>
    <source>
        <strain evidence="11 12">CCMP1335</strain>
    </source>
</reference>
<evidence type="ECO:0000256" key="4">
    <source>
        <dbReference type="ARBA" id="ARBA00022989"/>
    </source>
</evidence>
<dbReference type="eggNOG" id="KOG1418">
    <property type="taxonomic scope" value="Eukaryota"/>
</dbReference>
<dbReference type="PANTHER" id="PTHR11003">
    <property type="entry name" value="POTASSIUM CHANNEL, SUBFAMILY K"/>
    <property type="match status" value="1"/>
</dbReference>
<dbReference type="RefSeq" id="XP_002293829.1">
    <property type="nucleotide sequence ID" value="XM_002293793.1"/>
</dbReference>
<evidence type="ECO:0000256" key="2">
    <source>
        <dbReference type="ARBA" id="ARBA00022448"/>
    </source>
</evidence>
<comment type="subcellular location">
    <subcellularLocation>
        <location evidence="1">Membrane</location>
        <topology evidence="1">Multi-pass membrane protein</topology>
    </subcellularLocation>
</comment>
<evidence type="ECO:0000256" key="6">
    <source>
        <dbReference type="ARBA" id="ARBA00023136"/>
    </source>
</evidence>
<dbReference type="GeneID" id="7441839"/>
<gene>
    <name evidence="11" type="ORF">THAPSDRAFT_24939</name>
</gene>
<evidence type="ECO:0000313" key="12">
    <source>
        <dbReference type="Proteomes" id="UP000001449"/>
    </source>
</evidence>
<dbReference type="Gene3D" id="1.10.287.70">
    <property type="match status" value="2"/>
</dbReference>
<accession>B8CCU8</accession>
<feature type="transmembrane region" description="Helical" evidence="9">
    <location>
        <begin position="407"/>
        <end position="429"/>
    </location>
</feature>
<feature type="compositionally biased region" description="Polar residues" evidence="8">
    <location>
        <begin position="1230"/>
        <end position="1246"/>
    </location>
</feature>
<dbReference type="InParanoid" id="B8CCU8"/>
<evidence type="ECO:0000256" key="7">
    <source>
        <dbReference type="ARBA" id="ARBA00023303"/>
    </source>
</evidence>
<evidence type="ECO:0000256" key="5">
    <source>
        <dbReference type="ARBA" id="ARBA00023065"/>
    </source>
</evidence>
<dbReference type="SUPFAM" id="SSF81324">
    <property type="entry name" value="Voltage-gated potassium channels"/>
    <property type="match status" value="2"/>
</dbReference>
<dbReference type="InterPro" id="IPR013099">
    <property type="entry name" value="K_chnl_dom"/>
</dbReference>
<dbReference type="InterPro" id="IPR003280">
    <property type="entry name" value="2pore_dom_K_chnl"/>
</dbReference>
<evidence type="ECO:0000259" key="10">
    <source>
        <dbReference type="Pfam" id="PF07885"/>
    </source>
</evidence>
<keyword evidence="5" id="KW-0406">Ion transport</keyword>
<feature type="compositionally biased region" description="Basic and acidic residues" evidence="8">
    <location>
        <begin position="1"/>
        <end position="11"/>
    </location>
</feature>
<protein>
    <recommendedName>
        <fullName evidence="10">Potassium channel domain-containing protein</fullName>
    </recommendedName>
</protein>
<evidence type="ECO:0000256" key="9">
    <source>
        <dbReference type="SAM" id="Phobius"/>
    </source>
</evidence>
<dbReference type="OMA" id="DDIACSP"/>